<reference evidence="3" key="1">
    <citation type="journal article" date="2012" name="Nat. Genet.">
        <title>Lifestyle transitions in plant pathogenic Colletotrichum fungi deciphered by genome and transcriptome analyses.</title>
        <authorList>
            <person name="O'Connell R.J."/>
            <person name="Thon M.R."/>
            <person name="Hacquard S."/>
            <person name="Amyotte S.G."/>
            <person name="Kleemann J."/>
            <person name="Torres M.F."/>
            <person name="Damm U."/>
            <person name="Buiate E.A."/>
            <person name="Epstein L."/>
            <person name="Alkan N."/>
            <person name="Altmueller J."/>
            <person name="Alvarado-Balderrama L."/>
            <person name="Bauser C.A."/>
            <person name="Becker C."/>
            <person name="Birren B.W."/>
            <person name="Chen Z."/>
            <person name="Choi J."/>
            <person name="Crouch J.A."/>
            <person name="Duvick J.P."/>
            <person name="Farman M.A."/>
            <person name="Gan P."/>
            <person name="Heiman D."/>
            <person name="Henrissat B."/>
            <person name="Howard R.J."/>
            <person name="Kabbage M."/>
            <person name="Koch C."/>
            <person name="Kracher B."/>
            <person name="Kubo Y."/>
            <person name="Law A.D."/>
            <person name="Lebrun M.-H."/>
            <person name="Lee Y.-H."/>
            <person name="Miyara I."/>
            <person name="Moore N."/>
            <person name="Neumann U."/>
            <person name="Nordstroem K."/>
            <person name="Panaccione D.G."/>
            <person name="Panstruga R."/>
            <person name="Place M."/>
            <person name="Proctor R.H."/>
            <person name="Prusky D."/>
            <person name="Rech G."/>
            <person name="Reinhardt R."/>
            <person name="Rollins J.A."/>
            <person name="Rounsley S."/>
            <person name="Schardl C.L."/>
            <person name="Schwartz D.C."/>
            <person name="Shenoy N."/>
            <person name="Shirasu K."/>
            <person name="Sikhakolli U.R."/>
            <person name="Stueber K."/>
            <person name="Sukno S.A."/>
            <person name="Sweigard J.A."/>
            <person name="Takano Y."/>
            <person name="Takahara H."/>
            <person name="Trail F."/>
            <person name="van der Does H.C."/>
            <person name="Voll L.M."/>
            <person name="Will I."/>
            <person name="Young S."/>
            <person name="Zeng Q."/>
            <person name="Zhang J."/>
            <person name="Zhou S."/>
            <person name="Dickman M.B."/>
            <person name="Schulze-Lefert P."/>
            <person name="Ver Loren van Themaat E."/>
            <person name="Ma L.-J."/>
            <person name="Vaillancourt L.J."/>
        </authorList>
    </citation>
    <scope>NUCLEOTIDE SEQUENCE [LARGE SCALE GENOMIC DNA]</scope>
    <source>
        <strain evidence="3">IMI 349063</strain>
    </source>
</reference>
<dbReference type="AlphaFoldDB" id="H1VEB2"/>
<sequence length="255" mass="27412">MCCQPNHMLILDVGRVLLTQNSPRRRLRGPGSESWTRGTMNSSEKPRANANGRSPLTLFPPSRRAALHRRRRRLGGVHRPQCLLGGGRELSMNVNPPERVLSAQRVRMTAPSLGAQREVDARRLLPDVVRDPFRGTVIPVPLPKLMRGSIVKGIKTVQGRPAGVLLTTLRAQESRPSRVAAVPAASGSLCHGRPSVGTREAGAVSAEAVAKTLSIGTGPNPVLIGLPGTKGRKEDRSKNSRSGSAASVRSPRDWP</sequence>
<feature type="compositionally biased region" description="Polar residues" evidence="1">
    <location>
        <begin position="33"/>
        <end position="43"/>
    </location>
</feature>
<organism evidence="2 3">
    <name type="scientific">Colletotrichum higginsianum (strain IMI 349063)</name>
    <name type="common">Crucifer anthracnose fungus</name>
    <dbReference type="NCBI Taxonomy" id="759273"/>
    <lineage>
        <taxon>Eukaryota</taxon>
        <taxon>Fungi</taxon>
        <taxon>Dikarya</taxon>
        <taxon>Ascomycota</taxon>
        <taxon>Pezizomycotina</taxon>
        <taxon>Sordariomycetes</taxon>
        <taxon>Hypocreomycetidae</taxon>
        <taxon>Glomerellales</taxon>
        <taxon>Glomerellaceae</taxon>
        <taxon>Colletotrichum</taxon>
        <taxon>Colletotrichum destructivum species complex</taxon>
    </lineage>
</organism>
<feature type="region of interest" description="Disordered" evidence="1">
    <location>
        <begin position="22"/>
        <end position="64"/>
    </location>
</feature>
<proteinExistence type="predicted"/>
<feature type="region of interest" description="Disordered" evidence="1">
    <location>
        <begin position="219"/>
        <end position="255"/>
    </location>
</feature>
<evidence type="ECO:0000313" key="3">
    <source>
        <dbReference type="Proteomes" id="UP000007174"/>
    </source>
</evidence>
<evidence type="ECO:0000313" key="2">
    <source>
        <dbReference type="EMBL" id="CCF38565.1"/>
    </source>
</evidence>
<gene>
    <name evidence="2" type="ORF">CH063_09620</name>
</gene>
<accession>H1VEB2</accession>
<evidence type="ECO:0000256" key="1">
    <source>
        <dbReference type="SAM" id="MobiDB-lite"/>
    </source>
</evidence>
<dbReference type="Proteomes" id="UP000007174">
    <property type="component" value="Unassembled WGS sequence"/>
</dbReference>
<protein>
    <submittedName>
        <fullName evidence="2">Uncharacterized protein</fullName>
    </submittedName>
</protein>
<dbReference type="EMBL" id="CACQ02003039">
    <property type="protein sequence ID" value="CCF38565.1"/>
    <property type="molecule type" value="Genomic_DNA"/>
</dbReference>
<dbReference type="HOGENOM" id="CLU_1089940_0_0_1"/>
<name>H1VEB2_COLHI</name>